<accession>A0A9Q0RCQ9</accession>
<dbReference type="SUPFAM" id="SSF49348">
    <property type="entry name" value="Clathrin adaptor appendage domain"/>
    <property type="match status" value="1"/>
</dbReference>
<dbReference type="InterPro" id="IPR002553">
    <property type="entry name" value="Clathrin/coatomer_adapt-like_N"/>
</dbReference>
<comment type="subcellular location">
    <subcellularLocation>
        <location evidence="1">Endomembrane system</location>
    </subcellularLocation>
</comment>
<keyword evidence="5" id="KW-0472">Membrane</keyword>
<dbReference type="InterPro" id="IPR016024">
    <property type="entry name" value="ARM-type_fold"/>
</dbReference>
<dbReference type="SUPFAM" id="SSF55711">
    <property type="entry name" value="Subdomain of clathrin and coatomer appendage domain"/>
    <property type="match status" value="1"/>
</dbReference>
<dbReference type="Pfam" id="PF01602">
    <property type="entry name" value="Adaptin_N"/>
    <property type="match status" value="1"/>
</dbReference>
<name>A0A9Q0RCQ9_ANAIG</name>
<dbReference type="InterPro" id="IPR011989">
    <property type="entry name" value="ARM-like"/>
</dbReference>
<dbReference type="InterPro" id="IPR009028">
    <property type="entry name" value="Coatomer/calthrin_app_sub_C"/>
</dbReference>
<organism evidence="8 9">
    <name type="scientific">Anaeramoeba ignava</name>
    <name type="common">Anaerobic marine amoeba</name>
    <dbReference type="NCBI Taxonomy" id="1746090"/>
    <lineage>
        <taxon>Eukaryota</taxon>
        <taxon>Metamonada</taxon>
        <taxon>Anaeramoebidae</taxon>
        <taxon>Anaeramoeba</taxon>
    </lineage>
</organism>
<protein>
    <submittedName>
        <fullName evidence="8">Ap-1 complex subunit beta-1</fullName>
    </submittedName>
</protein>
<dbReference type="OMA" id="FIQMQIL"/>
<dbReference type="Proteomes" id="UP001149090">
    <property type="component" value="Unassembled WGS sequence"/>
</dbReference>
<dbReference type="GO" id="GO:0030131">
    <property type="term" value="C:clathrin adaptor complex"/>
    <property type="evidence" value="ECO:0007669"/>
    <property type="project" value="InterPro"/>
</dbReference>
<evidence type="ECO:0000256" key="2">
    <source>
        <dbReference type="ARBA" id="ARBA00006613"/>
    </source>
</evidence>
<reference evidence="8" key="1">
    <citation type="submission" date="2022-10" db="EMBL/GenBank/DDBJ databases">
        <title>Novel sulphate-reducing endosymbionts in the free-living metamonad Anaeramoeba.</title>
        <authorList>
            <person name="Jerlstrom-Hultqvist J."/>
            <person name="Cepicka I."/>
            <person name="Gallot-Lavallee L."/>
            <person name="Salas-Leiva D."/>
            <person name="Curtis B.A."/>
            <person name="Zahonova K."/>
            <person name="Pipaliya S."/>
            <person name="Dacks J."/>
            <person name="Roger A.J."/>
        </authorList>
    </citation>
    <scope>NUCLEOTIDE SEQUENCE</scope>
    <source>
        <strain evidence="8">BMAN</strain>
    </source>
</reference>
<feature type="compositionally biased region" description="Acidic residues" evidence="6">
    <location>
        <begin position="553"/>
        <end position="581"/>
    </location>
</feature>
<dbReference type="InterPro" id="IPR013041">
    <property type="entry name" value="Clathrin_app_Ig-like_sf"/>
</dbReference>
<dbReference type="Pfam" id="PF09066">
    <property type="entry name" value="B2-adapt-app_C"/>
    <property type="match status" value="1"/>
</dbReference>
<sequence length="893" mass="103219">MFAITKRKGELLELIKLLQDPNESKRKEGVKRVVKLMTLGKDVSRLFTDVLGCMHTEDIELKKLVYIYLMKYSKFKPEQSILVVNTFVTDTQDPNPLIRALAIRSMGCIQVEEVNEYMCQPLRACLKDKDPYVRKTAVIAVVKLFENNPELAERQGFLQNLIDLLSDSNPSVVSNSVAALSEINESLSRPIFQINSSLLYTLFNAMNECNEWGQIFILDSLTKYSPQNNKETQVIIQRLLPKLTYSNPAIVLSTIRNILHFAQLLDNQKAFISYSKQVVPPLMTLLGSQHEIQFVALRNIILIVQRWPQLLEHEIKIFFCKYNDPVYIKLAKLDILSILVSDRNVDLLLREFKDYSKEVESSFARKSIQAIGLCAIKLEKAAERCVNTLIDLVKEKINFVQEIVVVIRDIFRKYPNRYEKAIGVLCGNLDVLDEPNAKAALIWMLGEYAEHIDNSRSEELLQSVLEMSTEQETNPDLRERAFMYWRLLTKEAKVSKEIVLRTKLPISQKSFLYEPTTLTELLRNISFVSSVYHKTPSSFINNVKIFLRKTNDFQDEDEDEDEDEIEDENENENQNENENENENQNNIDIDIDIDNDNDNDNEKNNQKDKHPQSKSKLTTRINRSKNKEIDLILFDNQNTNTNTNQKENLQKEEMKLDNSLFESIAPKSQPKQLLLTAQQGKGLTINGALQLRGTEIFFDISLTNKLPKPMKITAIFFNKNLFGLKPSGLNINSIVPSGKTIDKSIHCPLDVSHSDRSKKTLSIQVAIQNNLGVHYFVFKPNFQVFLKPNPVFDKKDFVKEWKKIPDFNEYSLEFIISEIDSNSVKQKLIANSFTFITQRKEEEFDIFYFVANLFTNELILVELNLDISSQTCLVYFRTTESLYIPFIFFLNHF</sequence>
<keyword evidence="9" id="KW-1185">Reference proteome</keyword>
<evidence type="ECO:0000313" key="9">
    <source>
        <dbReference type="Proteomes" id="UP001149090"/>
    </source>
</evidence>
<evidence type="ECO:0000256" key="3">
    <source>
        <dbReference type="ARBA" id="ARBA00022448"/>
    </source>
</evidence>
<evidence type="ECO:0000256" key="1">
    <source>
        <dbReference type="ARBA" id="ARBA00004308"/>
    </source>
</evidence>
<dbReference type="Gene3D" id="1.25.10.10">
    <property type="entry name" value="Leucine-rich Repeat Variant"/>
    <property type="match status" value="1"/>
</dbReference>
<dbReference type="OrthoDB" id="10254310at2759"/>
<evidence type="ECO:0000256" key="4">
    <source>
        <dbReference type="ARBA" id="ARBA00022927"/>
    </source>
</evidence>
<dbReference type="SMART" id="SM01020">
    <property type="entry name" value="B2-adapt-app_C"/>
    <property type="match status" value="1"/>
</dbReference>
<evidence type="ECO:0000256" key="6">
    <source>
        <dbReference type="SAM" id="MobiDB-lite"/>
    </source>
</evidence>
<dbReference type="AlphaFoldDB" id="A0A9Q0RCQ9"/>
<dbReference type="GO" id="GO:0006886">
    <property type="term" value="P:intracellular protein transport"/>
    <property type="evidence" value="ECO:0007669"/>
    <property type="project" value="InterPro"/>
</dbReference>
<dbReference type="Gene3D" id="2.60.40.1150">
    <property type="match status" value="1"/>
</dbReference>
<evidence type="ECO:0000313" key="8">
    <source>
        <dbReference type="EMBL" id="KAJ5075402.1"/>
    </source>
</evidence>
<dbReference type="SUPFAM" id="SSF48371">
    <property type="entry name" value="ARM repeat"/>
    <property type="match status" value="1"/>
</dbReference>
<feature type="domain" description="Beta-adaptin appendage C-terminal subdomain" evidence="7">
    <location>
        <begin position="778"/>
        <end position="891"/>
    </location>
</feature>
<dbReference type="InterPro" id="IPR015151">
    <property type="entry name" value="B-adaptin_app_sub_C"/>
</dbReference>
<proteinExistence type="inferred from homology"/>
<dbReference type="InterPro" id="IPR013037">
    <property type="entry name" value="Clathrin_b-adaptin_app_Ig-like"/>
</dbReference>
<feature type="compositionally biased region" description="Basic and acidic residues" evidence="6">
    <location>
        <begin position="600"/>
        <end position="611"/>
    </location>
</feature>
<evidence type="ECO:0000256" key="5">
    <source>
        <dbReference type="ARBA" id="ARBA00023136"/>
    </source>
</evidence>
<keyword evidence="3" id="KW-0813">Transport</keyword>
<feature type="compositionally biased region" description="Acidic residues" evidence="6">
    <location>
        <begin position="589"/>
        <end position="599"/>
    </location>
</feature>
<comment type="similarity">
    <text evidence="2">Belongs to the adaptor complexes large subunit family.</text>
</comment>
<dbReference type="Gene3D" id="3.30.310.10">
    <property type="entry name" value="TATA-Binding Protein"/>
    <property type="match status" value="1"/>
</dbReference>
<dbReference type="GO" id="GO:0012505">
    <property type="term" value="C:endomembrane system"/>
    <property type="evidence" value="ECO:0007669"/>
    <property type="project" value="UniProtKB-SubCell"/>
</dbReference>
<dbReference type="InterPro" id="IPR012295">
    <property type="entry name" value="TBP_dom_sf"/>
</dbReference>
<dbReference type="InterPro" id="IPR026739">
    <property type="entry name" value="AP_beta"/>
</dbReference>
<gene>
    <name evidence="8" type="ORF">M0811_07372</name>
</gene>
<dbReference type="EMBL" id="JAPDFW010000065">
    <property type="protein sequence ID" value="KAJ5075402.1"/>
    <property type="molecule type" value="Genomic_DNA"/>
</dbReference>
<comment type="caution">
    <text evidence="8">The sequence shown here is derived from an EMBL/GenBank/DDBJ whole genome shotgun (WGS) entry which is preliminary data.</text>
</comment>
<keyword evidence="4" id="KW-0653">Protein transport</keyword>
<dbReference type="GO" id="GO:0016192">
    <property type="term" value="P:vesicle-mediated transport"/>
    <property type="evidence" value="ECO:0007669"/>
    <property type="project" value="InterPro"/>
</dbReference>
<dbReference type="PANTHER" id="PTHR11134">
    <property type="entry name" value="ADAPTOR COMPLEX SUBUNIT BETA FAMILY MEMBER"/>
    <property type="match status" value="1"/>
</dbReference>
<feature type="region of interest" description="Disordered" evidence="6">
    <location>
        <begin position="552"/>
        <end position="621"/>
    </location>
</feature>
<evidence type="ECO:0000259" key="7">
    <source>
        <dbReference type="SMART" id="SM01020"/>
    </source>
</evidence>